<evidence type="ECO:0000256" key="4">
    <source>
        <dbReference type="ARBA" id="ARBA00022989"/>
    </source>
</evidence>
<feature type="region of interest" description="Disordered" evidence="7">
    <location>
        <begin position="261"/>
        <end position="296"/>
    </location>
</feature>
<evidence type="ECO:0000256" key="2">
    <source>
        <dbReference type="ARBA" id="ARBA00007165"/>
    </source>
</evidence>
<dbReference type="PANTHER" id="PTHR23427:SF2">
    <property type="entry name" value="SURFEIT LOCUS PROTEIN 1"/>
    <property type="match status" value="1"/>
</dbReference>
<comment type="subcellular location">
    <subcellularLocation>
        <location evidence="6">Cell membrane</location>
        <topology evidence="6">Multi-pass membrane protein</topology>
    </subcellularLocation>
    <subcellularLocation>
        <location evidence="1">Membrane</location>
    </subcellularLocation>
</comment>
<keyword evidence="9" id="KW-1185">Reference proteome</keyword>
<proteinExistence type="inferred from homology"/>
<evidence type="ECO:0000313" key="9">
    <source>
        <dbReference type="Proteomes" id="UP000437709"/>
    </source>
</evidence>
<feature type="transmembrane region" description="Helical" evidence="6">
    <location>
        <begin position="20"/>
        <end position="42"/>
    </location>
</feature>
<evidence type="ECO:0000256" key="3">
    <source>
        <dbReference type="ARBA" id="ARBA00022692"/>
    </source>
</evidence>
<evidence type="ECO:0000256" key="7">
    <source>
        <dbReference type="SAM" id="MobiDB-lite"/>
    </source>
</evidence>
<dbReference type="PROSITE" id="PS50895">
    <property type="entry name" value="SURF1"/>
    <property type="match status" value="1"/>
</dbReference>
<reference evidence="8 9" key="1">
    <citation type="submission" date="2019-10" db="EMBL/GenBank/DDBJ databases">
        <title>Georgenia wutianyii sp. nov. and Georgenia yuyongxinii sp. nov. isolated from plateau pika (Ochotona curzoniae) in the Qinghai-Tibet plateau of China.</title>
        <authorList>
            <person name="Tian Z."/>
        </authorList>
    </citation>
    <scope>NUCLEOTIDE SEQUENCE [LARGE SCALE GENOMIC DNA]</scope>
    <source>
        <strain evidence="8 9">JCM 19765</strain>
    </source>
</reference>
<evidence type="ECO:0000313" key="8">
    <source>
        <dbReference type="EMBL" id="MPV35792.1"/>
    </source>
</evidence>
<dbReference type="InterPro" id="IPR002994">
    <property type="entry name" value="Surf1/Shy1"/>
</dbReference>
<sequence length="296" mass="31571">MSPSTSPARRYAFLRTRRWAGLIAAMVVVSVTCALLGVWQWGRYESRYAEARQVEAVHDAEPVPLTEALDSLAGPVGTDEAWRTVELTGRYVDGGTVLLRNRPVDGTPAVHVVAPFVATTDAGEVLVIVDRGWVEASRADTAGAELPQPPAGEVTLTARLRVAEEPYDRVPPAGQIYTLAPEQVMAGVATVTDAVPAGLPVLDGYVAAVAEDPAATTALPGYGRPTFRYATNMSYAFQWWFFSAGALAALVILARREAAEDAGDRAGSEDAVPARKPRLSAEAEEDAIVEAQLRRG</sequence>
<feature type="transmembrane region" description="Helical" evidence="6">
    <location>
        <begin position="237"/>
        <end position="255"/>
    </location>
</feature>
<name>A0A6N7EBL0_9MICO</name>
<dbReference type="Proteomes" id="UP000437709">
    <property type="component" value="Unassembled WGS sequence"/>
</dbReference>
<gene>
    <name evidence="8" type="ORF">GB881_01790</name>
</gene>
<dbReference type="InterPro" id="IPR045214">
    <property type="entry name" value="Surf1/Surf4"/>
</dbReference>
<keyword evidence="4 6" id="KW-1133">Transmembrane helix</keyword>
<accession>A0A6N7EBL0</accession>
<comment type="similarity">
    <text evidence="2 6">Belongs to the SURF1 family.</text>
</comment>
<dbReference type="OrthoDB" id="9807214at2"/>
<dbReference type="Pfam" id="PF02104">
    <property type="entry name" value="SURF1"/>
    <property type="match status" value="1"/>
</dbReference>
<dbReference type="PANTHER" id="PTHR23427">
    <property type="entry name" value="SURFEIT LOCUS PROTEIN"/>
    <property type="match status" value="1"/>
</dbReference>
<protein>
    <recommendedName>
        <fullName evidence="6">SURF1-like protein</fullName>
    </recommendedName>
</protein>
<evidence type="ECO:0000256" key="1">
    <source>
        <dbReference type="ARBA" id="ARBA00004370"/>
    </source>
</evidence>
<keyword evidence="5 6" id="KW-0472">Membrane</keyword>
<keyword evidence="6" id="KW-1003">Cell membrane</keyword>
<evidence type="ECO:0000256" key="6">
    <source>
        <dbReference type="RuleBase" id="RU363076"/>
    </source>
</evidence>
<evidence type="ECO:0000256" key="5">
    <source>
        <dbReference type="ARBA" id="ARBA00023136"/>
    </source>
</evidence>
<dbReference type="AlphaFoldDB" id="A0A6N7EBL0"/>
<keyword evidence="3 6" id="KW-0812">Transmembrane</keyword>
<dbReference type="GO" id="GO:0005886">
    <property type="term" value="C:plasma membrane"/>
    <property type="evidence" value="ECO:0007669"/>
    <property type="project" value="UniProtKB-SubCell"/>
</dbReference>
<dbReference type="EMBL" id="WHPC01000003">
    <property type="protein sequence ID" value="MPV35792.1"/>
    <property type="molecule type" value="Genomic_DNA"/>
</dbReference>
<comment type="caution">
    <text evidence="8">The sequence shown here is derived from an EMBL/GenBank/DDBJ whole genome shotgun (WGS) entry which is preliminary data.</text>
</comment>
<organism evidence="8 9">
    <name type="scientific">Georgenia subflava</name>
    <dbReference type="NCBI Taxonomy" id="1622177"/>
    <lineage>
        <taxon>Bacteria</taxon>
        <taxon>Bacillati</taxon>
        <taxon>Actinomycetota</taxon>
        <taxon>Actinomycetes</taxon>
        <taxon>Micrococcales</taxon>
        <taxon>Bogoriellaceae</taxon>
        <taxon>Georgenia</taxon>
    </lineage>
</organism>
<dbReference type="RefSeq" id="WP_152195132.1">
    <property type="nucleotide sequence ID" value="NZ_VUKD01000003.1"/>
</dbReference>
<dbReference type="CDD" id="cd06662">
    <property type="entry name" value="SURF1"/>
    <property type="match status" value="1"/>
</dbReference>